<dbReference type="EMBL" id="CP001700">
    <property type="protein sequence ID" value="ACU76190.1"/>
    <property type="molecule type" value="Genomic_DNA"/>
</dbReference>
<dbReference type="STRING" id="479433.Caci_7363"/>
<dbReference type="AlphaFoldDB" id="C7Q9M1"/>
<organism evidence="2 3">
    <name type="scientific">Catenulispora acidiphila (strain DSM 44928 / JCM 14897 / NBRC 102108 / NRRL B-24433 / ID139908)</name>
    <dbReference type="NCBI Taxonomy" id="479433"/>
    <lineage>
        <taxon>Bacteria</taxon>
        <taxon>Bacillati</taxon>
        <taxon>Actinomycetota</taxon>
        <taxon>Actinomycetes</taxon>
        <taxon>Catenulisporales</taxon>
        <taxon>Catenulisporaceae</taxon>
        <taxon>Catenulispora</taxon>
    </lineage>
</organism>
<name>C7Q9M1_CATAD</name>
<dbReference type="HOGENOM" id="CLU_059206_3_1_11"/>
<dbReference type="RefSeq" id="WP_015795918.1">
    <property type="nucleotide sequence ID" value="NC_013131.1"/>
</dbReference>
<dbReference type="Pfam" id="PF09995">
    <property type="entry name" value="MPAB_Lcp_cat"/>
    <property type="match status" value="1"/>
</dbReference>
<protein>
    <recommendedName>
        <fullName evidence="1">ER-bound oxygenase mpaB/mpaB'/Rubber oxygenase catalytic domain-containing protein</fullName>
    </recommendedName>
</protein>
<accession>C7Q9M1</accession>
<dbReference type="InterPro" id="IPR018713">
    <property type="entry name" value="MPAB/Lcp_cat_dom"/>
</dbReference>
<evidence type="ECO:0000313" key="2">
    <source>
        <dbReference type="EMBL" id="ACU76190.1"/>
    </source>
</evidence>
<evidence type="ECO:0000259" key="1">
    <source>
        <dbReference type="Pfam" id="PF09995"/>
    </source>
</evidence>
<evidence type="ECO:0000313" key="3">
    <source>
        <dbReference type="Proteomes" id="UP000000851"/>
    </source>
</evidence>
<reference evidence="2 3" key="1">
    <citation type="journal article" date="2009" name="Stand. Genomic Sci.">
        <title>Complete genome sequence of Catenulispora acidiphila type strain (ID 139908).</title>
        <authorList>
            <person name="Copeland A."/>
            <person name="Lapidus A."/>
            <person name="Glavina Del Rio T."/>
            <person name="Nolan M."/>
            <person name="Lucas S."/>
            <person name="Chen F."/>
            <person name="Tice H."/>
            <person name="Cheng J.F."/>
            <person name="Bruce D."/>
            <person name="Goodwin L."/>
            <person name="Pitluck S."/>
            <person name="Mikhailova N."/>
            <person name="Pati A."/>
            <person name="Ivanova N."/>
            <person name="Mavromatis K."/>
            <person name="Chen A."/>
            <person name="Palaniappan K."/>
            <person name="Chain P."/>
            <person name="Land M."/>
            <person name="Hauser L."/>
            <person name="Chang Y.J."/>
            <person name="Jeffries C.D."/>
            <person name="Chertkov O."/>
            <person name="Brettin T."/>
            <person name="Detter J.C."/>
            <person name="Han C."/>
            <person name="Ali Z."/>
            <person name="Tindall B.J."/>
            <person name="Goker M."/>
            <person name="Bristow J."/>
            <person name="Eisen J.A."/>
            <person name="Markowitz V."/>
            <person name="Hugenholtz P."/>
            <person name="Kyrpides N.C."/>
            <person name="Klenk H.P."/>
        </authorList>
    </citation>
    <scope>NUCLEOTIDE SEQUENCE [LARGE SCALE GENOMIC DNA]</scope>
    <source>
        <strain evidence="3">DSM 44928 / JCM 14897 / NBRC 102108 / NRRL B-24433 / ID139908</strain>
    </source>
</reference>
<dbReference type="InParanoid" id="C7Q9M1"/>
<dbReference type="KEGG" id="cai:Caci_7363"/>
<sequence>MKARQKETAIQRVVSEACVLGGAGRAILLQVAHPKVAQGVTDHSRFTENPLKRLRGTLDYIYGTTLGTPEESEWVAGAVNRIHTYVTGPGYSANDPDLQLWVAATLYKSAIQMYELTLGPMPTAMQEEFCRESALYGTLLGCPEGMWPASVAEFEKYWDSALAALVISDGAKRICHDLLYSRAVPFYLRPLLPVNRLITTGLLPEYLRDEFGLVWDPRRERLFRFGVRMARLTYPRVPRRVRRLPMTFYMQYFRRRFRAYA</sequence>
<dbReference type="Proteomes" id="UP000000851">
    <property type="component" value="Chromosome"/>
</dbReference>
<feature type="domain" description="ER-bound oxygenase mpaB/mpaB'/Rubber oxygenase catalytic" evidence="1">
    <location>
        <begin position="14"/>
        <end position="231"/>
    </location>
</feature>
<proteinExistence type="predicted"/>
<dbReference type="PANTHER" id="PTHR36151">
    <property type="entry name" value="BLR2777 PROTEIN"/>
    <property type="match status" value="1"/>
</dbReference>
<gene>
    <name evidence="2" type="ordered locus">Caci_7363</name>
</gene>
<dbReference type="eggNOG" id="COG3662">
    <property type="taxonomic scope" value="Bacteria"/>
</dbReference>
<dbReference type="PANTHER" id="PTHR36151:SF3">
    <property type="entry name" value="ER-BOUND OXYGENASE MPAB_MPAB'_RUBBER OXYGENASE CATALYTIC DOMAIN-CONTAINING PROTEIN"/>
    <property type="match status" value="1"/>
</dbReference>
<keyword evidence="3" id="KW-1185">Reference proteome</keyword>
<dbReference type="GO" id="GO:0016491">
    <property type="term" value="F:oxidoreductase activity"/>
    <property type="evidence" value="ECO:0007669"/>
    <property type="project" value="InterPro"/>
</dbReference>